<evidence type="ECO:0000259" key="6">
    <source>
        <dbReference type="PROSITE" id="PS51767"/>
    </source>
</evidence>
<dbReference type="SUPFAM" id="SSF50630">
    <property type="entry name" value="Acid proteases"/>
    <property type="match status" value="1"/>
</dbReference>
<dbReference type="EnsemblPlants" id="Kaladp0053s0526.1.v1.1">
    <property type="protein sequence ID" value="Kaladp0053s0526.1.v1.1.CDS.1"/>
    <property type="gene ID" value="Kaladp0053s0526.v1.1"/>
</dbReference>
<keyword evidence="3" id="KW-0064">Aspartyl protease</keyword>
<comment type="similarity">
    <text evidence="1">Belongs to the peptidase A1 family.</text>
</comment>
<feature type="domain" description="Peptidase A1" evidence="6">
    <location>
        <begin position="82"/>
        <end position="448"/>
    </location>
</feature>
<dbReference type="InterPro" id="IPR034161">
    <property type="entry name" value="Pepsin-like_plant"/>
</dbReference>
<evidence type="ECO:0000256" key="2">
    <source>
        <dbReference type="ARBA" id="ARBA00022670"/>
    </source>
</evidence>
<dbReference type="GO" id="GO:0006508">
    <property type="term" value="P:proteolysis"/>
    <property type="evidence" value="ECO:0007669"/>
    <property type="project" value="UniProtKB-KW"/>
</dbReference>
<dbReference type="InterPro" id="IPR033121">
    <property type="entry name" value="PEPTIDASE_A1"/>
</dbReference>
<dbReference type="PANTHER" id="PTHR47967:SF128">
    <property type="entry name" value="ASPARTIC PROTEINASE CDR1-LIKE"/>
    <property type="match status" value="1"/>
</dbReference>
<dbReference type="InterPro" id="IPR032799">
    <property type="entry name" value="TAXi_C"/>
</dbReference>
<reference evidence="7" key="1">
    <citation type="submission" date="2021-01" db="UniProtKB">
        <authorList>
            <consortium name="EnsemblPlants"/>
        </authorList>
    </citation>
    <scope>IDENTIFICATION</scope>
</reference>
<dbReference type="GO" id="GO:0004190">
    <property type="term" value="F:aspartic-type endopeptidase activity"/>
    <property type="evidence" value="ECO:0007669"/>
    <property type="project" value="UniProtKB-KW"/>
</dbReference>
<dbReference type="PROSITE" id="PS51767">
    <property type="entry name" value="PEPTIDASE_A1"/>
    <property type="match status" value="1"/>
</dbReference>
<dbReference type="Gramene" id="Kaladp0053s0526.1.v1.1">
    <property type="protein sequence ID" value="Kaladp0053s0526.1.v1.1.CDS.1"/>
    <property type="gene ID" value="Kaladp0053s0526.v1.1"/>
</dbReference>
<dbReference type="CDD" id="cd05476">
    <property type="entry name" value="pepsin_A_like_plant"/>
    <property type="match status" value="1"/>
</dbReference>
<keyword evidence="8" id="KW-1185">Reference proteome</keyword>
<dbReference type="Pfam" id="PF14543">
    <property type="entry name" value="TAXi_N"/>
    <property type="match status" value="1"/>
</dbReference>
<evidence type="ECO:0000256" key="5">
    <source>
        <dbReference type="ARBA" id="ARBA00023180"/>
    </source>
</evidence>
<evidence type="ECO:0000256" key="1">
    <source>
        <dbReference type="ARBA" id="ARBA00007447"/>
    </source>
</evidence>
<dbReference type="Pfam" id="PF14541">
    <property type="entry name" value="TAXi_C"/>
    <property type="match status" value="1"/>
</dbReference>
<accession>A0A7N0U3Q0</accession>
<evidence type="ECO:0000256" key="3">
    <source>
        <dbReference type="ARBA" id="ARBA00022750"/>
    </source>
</evidence>
<evidence type="ECO:0000313" key="8">
    <source>
        <dbReference type="Proteomes" id="UP000594263"/>
    </source>
</evidence>
<proteinExistence type="inferred from homology"/>
<dbReference type="GO" id="GO:0005576">
    <property type="term" value="C:extracellular region"/>
    <property type="evidence" value="ECO:0007669"/>
    <property type="project" value="TreeGrafter"/>
</dbReference>
<dbReference type="InterPro" id="IPR051708">
    <property type="entry name" value="Plant_Aspart_Prot_A1"/>
</dbReference>
<dbReference type="OMA" id="NDCEFRA"/>
<dbReference type="Gene3D" id="2.40.70.10">
    <property type="entry name" value="Acid Proteases"/>
    <property type="match status" value="2"/>
</dbReference>
<keyword evidence="2" id="KW-0645">Protease</keyword>
<dbReference type="Proteomes" id="UP000594263">
    <property type="component" value="Unplaced"/>
</dbReference>
<dbReference type="InterPro" id="IPR021109">
    <property type="entry name" value="Peptidase_aspartic_dom_sf"/>
</dbReference>
<dbReference type="AlphaFoldDB" id="A0A7N0U3Q0"/>
<evidence type="ECO:0000256" key="4">
    <source>
        <dbReference type="ARBA" id="ARBA00022801"/>
    </source>
</evidence>
<keyword evidence="5" id="KW-0325">Glycoprotein</keyword>
<dbReference type="InterPro" id="IPR032861">
    <property type="entry name" value="TAXi_N"/>
</dbReference>
<sequence length="456" mass="50786">MFVLVATKTNAFTISLIHRYSPESPFHEPNLTYPQMITRLNSQARSRRAGMALADREGFDNDLLKPDTIRPVLEPELSHLAFLVKVSLGTFSHGSPSHKSYYLDFDTGSDLTWMQCEDCKKRRHGCFPQIEPPFPNSKSTSYSPLPCEQHALCYPGQCVGDFCSYRLVYADASHSHGILALETLTFDSSSTHGKETVRMVFGCGFDNVKSYDVEPDSKLAGILGMGWGSRSLVNQLSQQTHGRFSYCLPPIREAAQGSPVRLHFGSDIHAPSNLHTTPLLKYPDDMSYFATLLDMSISSHKLNIPSHFFAKGGPDAGGCIFDSGAALTRVSRPAYQIFKQALMQHLSEADSRLKKMGRMYGYDLCYRRSPPFKGFTHLPSITFHFQGGANFVVQPQQAFFVETKGAHSEYVCLAMIPSDEERMSCIGVQTQANHILVFDLQAKQLHFGPQDCSPSP</sequence>
<evidence type="ECO:0000313" key="7">
    <source>
        <dbReference type="EnsemblPlants" id="Kaladp0053s0526.1.v1.1.CDS.1"/>
    </source>
</evidence>
<name>A0A7N0U3Q0_KALFE</name>
<organism evidence="7 8">
    <name type="scientific">Kalanchoe fedtschenkoi</name>
    <name type="common">Lavender scallops</name>
    <name type="synonym">South American air plant</name>
    <dbReference type="NCBI Taxonomy" id="63787"/>
    <lineage>
        <taxon>Eukaryota</taxon>
        <taxon>Viridiplantae</taxon>
        <taxon>Streptophyta</taxon>
        <taxon>Embryophyta</taxon>
        <taxon>Tracheophyta</taxon>
        <taxon>Spermatophyta</taxon>
        <taxon>Magnoliopsida</taxon>
        <taxon>eudicotyledons</taxon>
        <taxon>Gunneridae</taxon>
        <taxon>Pentapetalae</taxon>
        <taxon>Saxifragales</taxon>
        <taxon>Crassulaceae</taxon>
        <taxon>Kalanchoe</taxon>
    </lineage>
</organism>
<keyword evidence="4" id="KW-0378">Hydrolase</keyword>
<dbReference type="PANTHER" id="PTHR47967">
    <property type="entry name" value="OS07G0603500 PROTEIN-RELATED"/>
    <property type="match status" value="1"/>
</dbReference>
<protein>
    <recommendedName>
        <fullName evidence="6">Peptidase A1 domain-containing protein</fullName>
    </recommendedName>
</protein>